<feature type="compositionally biased region" description="Basic and acidic residues" evidence="1">
    <location>
        <begin position="147"/>
        <end position="157"/>
    </location>
</feature>
<organism evidence="2 3">
    <name type="scientific">Aspergillus vadensis (strain CBS 113365 / IMI 142717 / IBT 24658)</name>
    <dbReference type="NCBI Taxonomy" id="1448311"/>
    <lineage>
        <taxon>Eukaryota</taxon>
        <taxon>Fungi</taxon>
        <taxon>Dikarya</taxon>
        <taxon>Ascomycota</taxon>
        <taxon>Pezizomycotina</taxon>
        <taxon>Eurotiomycetes</taxon>
        <taxon>Eurotiomycetidae</taxon>
        <taxon>Eurotiales</taxon>
        <taxon>Aspergillaceae</taxon>
        <taxon>Aspergillus</taxon>
        <taxon>Aspergillus subgen. Circumdati</taxon>
    </lineage>
</organism>
<dbReference type="AlphaFoldDB" id="A0A319CVX7"/>
<name>A0A319CVX7_ASPVC</name>
<accession>A0A319CVX7</accession>
<proteinExistence type="predicted"/>
<sequence length="164" mass="17948">METECPAELCKGVSELLRHHGGTRVRTAAEMQTARSARWGMWLDGRGTIFRHSCSTDFIRGKTGDPKGECIPMLGDAVAKRASPGMPKPNVCPRRSGNSEKPAYAKPSVAGISPGGFLKSEMRRMLLLVDLIPPQNLSEANWTGPRGTKEKTSTNESHDEEEQK</sequence>
<keyword evidence="3" id="KW-1185">Reference proteome</keyword>
<feature type="region of interest" description="Disordered" evidence="1">
    <location>
        <begin position="136"/>
        <end position="164"/>
    </location>
</feature>
<evidence type="ECO:0000313" key="2">
    <source>
        <dbReference type="EMBL" id="PYH72332.1"/>
    </source>
</evidence>
<feature type="region of interest" description="Disordered" evidence="1">
    <location>
        <begin position="81"/>
        <end position="108"/>
    </location>
</feature>
<reference evidence="2" key="1">
    <citation type="submission" date="2016-12" db="EMBL/GenBank/DDBJ databases">
        <title>The genomes of Aspergillus section Nigri reveals drivers in fungal speciation.</title>
        <authorList>
            <consortium name="DOE Joint Genome Institute"/>
            <person name="Vesth T.C."/>
            <person name="Nybo J."/>
            <person name="Theobald S."/>
            <person name="Brandl J."/>
            <person name="Frisvad J.C."/>
            <person name="Nielsen K.F."/>
            <person name="Lyhne E.K."/>
            <person name="Kogle M.E."/>
            <person name="Kuo A."/>
            <person name="Riley R."/>
            <person name="Clum A."/>
            <person name="Nolan M."/>
            <person name="Lipzen A."/>
            <person name="Salamov A."/>
            <person name="Henrissat B."/>
            <person name="Wiebenga A."/>
            <person name="De Vries R.P."/>
            <person name="Grigoriev I.V."/>
            <person name="Mortensen U.H."/>
            <person name="Andersen M.R."/>
            <person name="Baker S.E."/>
        </authorList>
    </citation>
    <scope>NUCLEOTIDE SEQUENCE [LARGE SCALE GENOMIC DNA]</scope>
    <source>
        <strain evidence="2">CBS 113365</strain>
    </source>
</reference>
<dbReference type="RefSeq" id="XP_025566126.1">
    <property type="nucleotide sequence ID" value="XM_025702778.1"/>
</dbReference>
<dbReference type="GeneID" id="37207370"/>
<gene>
    <name evidence="2" type="ORF">BO88DRAFT_333840</name>
</gene>
<dbReference type="Proteomes" id="UP000248405">
    <property type="component" value="Unassembled WGS sequence"/>
</dbReference>
<dbReference type="EMBL" id="KZ821617">
    <property type="protein sequence ID" value="PYH72332.1"/>
    <property type="molecule type" value="Genomic_DNA"/>
</dbReference>
<evidence type="ECO:0000313" key="3">
    <source>
        <dbReference type="Proteomes" id="UP000248405"/>
    </source>
</evidence>
<evidence type="ECO:0000256" key="1">
    <source>
        <dbReference type="SAM" id="MobiDB-lite"/>
    </source>
</evidence>
<protein>
    <submittedName>
        <fullName evidence="2">Uncharacterized protein</fullName>
    </submittedName>
</protein>